<dbReference type="InterPro" id="IPR042099">
    <property type="entry name" value="ANL_N_sf"/>
</dbReference>
<dbReference type="SUPFAM" id="SSF56801">
    <property type="entry name" value="Acetyl-CoA synthetase-like"/>
    <property type="match status" value="1"/>
</dbReference>
<dbReference type="Proteomes" id="UP001140094">
    <property type="component" value="Unassembled WGS sequence"/>
</dbReference>
<evidence type="ECO:0000259" key="4">
    <source>
        <dbReference type="Pfam" id="PF00501"/>
    </source>
</evidence>
<dbReference type="EMBL" id="JANBUO010000111">
    <property type="protein sequence ID" value="KAJ2807403.1"/>
    <property type="molecule type" value="Genomic_DNA"/>
</dbReference>
<reference evidence="5" key="1">
    <citation type="submission" date="2022-07" db="EMBL/GenBank/DDBJ databases">
        <title>Phylogenomic reconstructions and comparative analyses of Kickxellomycotina fungi.</title>
        <authorList>
            <person name="Reynolds N.K."/>
            <person name="Stajich J.E."/>
            <person name="Barry K."/>
            <person name="Grigoriev I.V."/>
            <person name="Crous P."/>
            <person name="Smith M.E."/>
        </authorList>
    </citation>
    <scope>NUCLEOTIDE SEQUENCE</scope>
    <source>
        <strain evidence="5">NRRL 1565</strain>
    </source>
</reference>
<dbReference type="PANTHER" id="PTHR43272:SF33">
    <property type="entry name" value="AMP-BINDING DOMAIN-CONTAINING PROTEIN-RELATED"/>
    <property type="match status" value="1"/>
</dbReference>
<evidence type="ECO:0000256" key="2">
    <source>
        <dbReference type="ARBA" id="ARBA00022840"/>
    </source>
</evidence>
<dbReference type="GO" id="GO:0016020">
    <property type="term" value="C:membrane"/>
    <property type="evidence" value="ECO:0007669"/>
    <property type="project" value="TreeGrafter"/>
</dbReference>
<feature type="domain" description="AMP-dependent synthetase/ligase" evidence="4">
    <location>
        <begin position="111"/>
        <end position="499"/>
    </location>
</feature>
<evidence type="ECO:0000256" key="3">
    <source>
        <dbReference type="SAM" id="MobiDB-lite"/>
    </source>
</evidence>
<evidence type="ECO:0000313" key="6">
    <source>
        <dbReference type="Proteomes" id="UP001140094"/>
    </source>
</evidence>
<feature type="region of interest" description="Disordered" evidence="3">
    <location>
        <begin position="1"/>
        <end position="20"/>
    </location>
</feature>
<keyword evidence="5" id="KW-0436">Ligase</keyword>
<proteinExistence type="predicted"/>
<feature type="compositionally biased region" description="Polar residues" evidence="3">
    <location>
        <begin position="1"/>
        <end position="14"/>
    </location>
</feature>
<dbReference type="InterPro" id="IPR000873">
    <property type="entry name" value="AMP-dep_synth/lig_dom"/>
</dbReference>
<dbReference type="AlphaFoldDB" id="A0A9W8LUN3"/>
<organism evidence="5 6">
    <name type="scientific">Coemansia guatemalensis</name>
    <dbReference type="NCBI Taxonomy" id="2761395"/>
    <lineage>
        <taxon>Eukaryota</taxon>
        <taxon>Fungi</taxon>
        <taxon>Fungi incertae sedis</taxon>
        <taxon>Zoopagomycota</taxon>
        <taxon>Kickxellomycotina</taxon>
        <taxon>Kickxellomycetes</taxon>
        <taxon>Kickxellales</taxon>
        <taxon>Kickxellaceae</taxon>
        <taxon>Coemansia</taxon>
    </lineage>
</organism>
<dbReference type="GO" id="GO:0005783">
    <property type="term" value="C:endoplasmic reticulum"/>
    <property type="evidence" value="ECO:0007669"/>
    <property type="project" value="TreeGrafter"/>
</dbReference>
<protein>
    <submittedName>
        <fullName evidence="5">Medium-chain fatty acid-CoA ligase faa2</fullName>
        <ecNumber evidence="5">6.2.1.3</ecNumber>
    </submittedName>
</protein>
<sequence>MQSFKVPSSETPGYSSIYRHPDFKDGTQGSEYSHIKTLYDLFQHVVDKYPKRDFLGTRKLRSWFRSPSFGSYEWMNGIEASEFVDELGSGLDHVYAKYAPSHNPSSQEQQRQQQPLGIYSINRPEWMLAEFAAFRSRRYSVGICDSVSVGSAEFIMNHSDIAVVACSLDKIPRMLDRLHETPGLKVIISMDRLDCSRKNSFTQAFNADVVKQLKARAESLGLQMLDMDEVRKLGRTTPTEPSLPSPDDICTVCYTSGTSGAQKGVLITHKALVHSSKAFALSLGIRDSTYLSFIPLVHSFDRCCIYVFMLGHVRVGFYSGDMNNLMDDMQTLKPTVLAAVPRVLNRIYDRIAGATVGAKGLTGVLSRMGYKSKTKRIDAGCGPQHALWDRLIFGKVAATFGGRLRTLIAGAASISPEVLSFFRASLSCTVVQGYGQTECSVGGTVQLPDDPTTGHVGVPVPGVDIRLRNVADMGYQVTDAPCPRGEVLIRGSNVFSGYLKEPEKTKEAMEGDWLITGDIAQINADGTLTIIDRVKNILKTGQGVWIAPERIEAIYATHRLVQSVFVHGDEEQRDLVAVVAPDAAKFLPWARSIAKKDNKASDSAELSLAALCRNESVVSALLDELKAHTAATGLTAPEYIKAVYCDPVPFEGKGVGFFTSTAKLRRMLVLEYYQPQLNKLFETLNNSTAPTVQAH</sequence>
<gene>
    <name evidence="5" type="primary">FAA2_3</name>
    <name evidence="5" type="ORF">H4R20_001303</name>
</gene>
<dbReference type="Gene3D" id="3.40.50.12780">
    <property type="entry name" value="N-terminal domain of ligase-like"/>
    <property type="match status" value="1"/>
</dbReference>
<accession>A0A9W8LUN3</accession>
<dbReference type="PANTHER" id="PTHR43272">
    <property type="entry name" value="LONG-CHAIN-FATTY-ACID--COA LIGASE"/>
    <property type="match status" value="1"/>
</dbReference>
<dbReference type="Pfam" id="PF00501">
    <property type="entry name" value="AMP-binding"/>
    <property type="match status" value="1"/>
</dbReference>
<keyword evidence="2" id="KW-0067">ATP-binding</keyword>
<keyword evidence="6" id="KW-1185">Reference proteome</keyword>
<evidence type="ECO:0000256" key="1">
    <source>
        <dbReference type="ARBA" id="ARBA00022741"/>
    </source>
</evidence>
<comment type="caution">
    <text evidence="5">The sequence shown here is derived from an EMBL/GenBank/DDBJ whole genome shotgun (WGS) entry which is preliminary data.</text>
</comment>
<keyword evidence="1" id="KW-0547">Nucleotide-binding</keyword>
<dbReference type="GO" id="GO:0004467">
    <property type="term" value="F:long-chain fatty acid-CoA ligase activity"/>
    <property type="evidence" value="ECO:0007669"/>
    <property type="project" value="UniProtKB-EC"/>
</dbReference>
<dbReference type="GO" id="GO:0005524">
    <property type="term" value="F:ATP binding"/>
    <property type="evidence" value="ECO:0007669"/>
    <property type="project" value="UniProtKB-KW"/>
</dbReference>
<dbReference type="OrthoDB" id="1700726at2759"/>
<evidence type="ECO:0000313" key="5">
    <source>
        <dbReference type="EMBL" id="KAJ2807403.1"/>
    </source>
</evidence>
<dbReference type="EC" id="6.2.1.3" evidence="5"/>
<name>A0A9W8LUN3_9FUNG</name>